<feature type="transmembrane region" description="Helical" evidence="6">
    <location>
        <begin position="290"/>
        <end position="312"/>
    </location>
</feature>
<evidence type="ECO:0000313" key="7">
    <source>
        <dbReference type="EMBL" id="KAL3773291.1"/>
    </source>
</evidence>
<dbReference type="InterPro" id="IPR036259">
    <property type="entry name" value="MFS_trans_sf"/>
</dbReference>
<dbReference type="GO" id="GO:0016020">
    <property type="term" value="C:membrane"/>
    <property type="evidence" value="ECO:0007669"/>
    <property type="project" value="UniProtKB-SubCell"/>
</dbReference>
<comment type="subcellular location">
    <subcellularLocation>
        <location evidence="1">Membrane</location>
        <topology evidence="1">Multi-pass membrane protein</topology>
    </subcellularLocation>
</comment>
<proteinExistence type="predicted"/>
<feature type="transmembrane region" description="Helical" evidence="6">
    <location>
        <begin position="84"/>
        <end position="102"/>
    </location>
</feature>
<dbReference type="Gene3D" id="1.20.1250.20">
    <property type="entry name" value="MFS general substrate transporter like domains"/>
    <property type="match status" value="1"/>
</dbReference>
<dbReference type="EMBL" id="JALLPJ020001239">
    <property type="protein sequence ID" value="KAL3773291.1"/>
    <property type="molecule type" value="Genomic_DNA"/>
</dbReference>
<dbReference type="InterPro" id="IPR011701">
    <property type="entry name" value="MFS"/>
</dbReference>
<dbReference type="InterPro" id="IPR052983">
    <property type="entry name" value="MFS_Riboflavin_Transporter"/>
</dbReference>
<evidence type="ECO:0000256" key="5">
    <source>
        <dbReference type="ARBA" id="ARBA00023136"/>
    </source>
</evidence>
<comment type="caution">
    <text evidence="7">The sequence shown here is derived from an EMBL/GenBank/DDBJ whole genome shotgun (WGS) entry which is preliminary data.</text>
</comment>
<dbReference type="Proteomes" id="UP001530400">
    <property type="component" value="Unassembled WGS sequence"/>
</dbReference>
<evidence type="ECO:0000313" key="8">
    <source>
        <dbReference type="Proteomes" id="UP001530400"/>
    </source>
</evidence>
<evidence type="ECO:0000256" key="4">
    <source>
        <dbReference type="ARBA" id="ARBA00022989"/>
    </source>
</evidence>
<name>A0ABD3NE28_9STRA</name>
<sequence length="488" mass="52926">MSNQDDIINVDSILSLMGGTIFHFIVGIKIMWGNVTPYITSYLVQFDPAVTYHKTLHIYTAVFLGQSICMYQGGQLEKKIGPRMTCYIGAALISSGTYFSSYCKSISSLVMCQGIVGVGIGLSYSSPIVNGFKYFKKSKGIVTGVITTGTGTGPFLFGLVGTTFVNRENYRVDPMTGLYDAGSPVVQRVPSMFRLLGTIYALCGFLGASILISPSEVEKEHEFALTSAENGETVPINTTNKNVYREDVASGNTETSSAFVKGRGHQRYGSRVKFETRFELTTEQMIKDSICWLLIATKICTGVSGFYVAATYKSFGQTAITDDHFITVIGCLGCLSSGLSRLFWGATADKIGSFRTLELASYASPTFMIIYTLTVQSKICYGVNVVVLFGLWGANYCLLPAIASFLFGDKHMGTNYGFIFLVFGLSCTFIIDAAGASGMSFQALNWVFVVIGFVGAGLCSQIRFLTTKVADEKALKHHRATSSVGSMI</sequence>
<keyword evidence="8" id="KW-1185">Reference proteome</keyword>
<organism evidence="7 8">
    <name type="scientific">Cyclotella atomus</name>
    <dbReference type="NCBI Taxonomy" id="382360"/>
    <lineage>
        <taxon>Eukaryota</taxon>
        <taxon>Sar</taxon>
        <taxon>Stramenopiles</taxon>
        <taxon>Ochrophyta</taxon>
        <taxon>Bacillariophyta</taxon>
        <taxon>Coscinodiscophyceae</taxon>
        <taxon>Thalassiosirophycidae</taxon>
        <taxon>Stephanodiscales</taxon>
        <taxon>Stephanodiscaceae</taxon>
        <taxon>Cyclotella</taxon>
    </lineage>
</organism>
<dbReference type="AlphaFoldDB" id="A0ABD3NE28"/>
<protein>
    <recommendedName>
        <fullName evidence="9">Major facilitator superfamily (MFS) profile domain-containing protein</fullName>
    </recommendedName>
</protein>
<keyword evidence="4 6" id="KW-1133">Transmembrane helix</keyword>
<evidence type="ECO:0000256" key="2">
    <source>
        <dbReference type="ARBA" id="ARBA00022448"/>
    </source>
</evidence>
<feature type="transmembrane region" description="Helical" evidence="6">
    <location>
        <begin position="418"/>
        <end position="437"/>
    </location>
</feature>
<keyword evidence="3 6" id="KW-0812">Transmembrane</keyword>
<feature type="transmembrane region" description="Helical" evidence="6">
    <location>
        <begin position="141"/>
        <end position="165"/>
    </location>
</feature>
<feature type="transmembrane region" description="Helical" evidence="6">
    <location>
        <begin position="324"/>
        <end position="344"/>
    </location>
</feature>
<feature type="transmembrane region" description="Helical" evidence="6">
    <location>
        <begin position="12"/>
        <end position="32"/>
    </location>
</feature>
<evidence type="ECO:0000256" key="1">
    <source>
        <dbReference type="ARBA" id="ARBA00004141"/>
    </source>
</evidence>
<feature type="transmembrane region" description="Helical" evidence="6">
    <location>
        <begin position="108"/>
        <end position="129"/>
    </location>
</feature>
<keyword evidence="5 6" id="KW-0472">Membrane</keyword>
<dbReference type="PANTHER" id="PTHR43385">
    <property type="entry name" value="RIBOFLAVIN TRANSPORTER RIBJ"/>
    <property type="match status" value="1"/>
</dbReference>
<evidence type="ECO:0000256" key="3">
    <source>
        <dbReference type="ARBA" id="ARBA00022692"/>
    </source>
</evidence>
<gene>
    <name evidence="7" type="ORF">ACHAWO_003773</name>
</gene>
<dbReference type="SUPFAM" id="SSF103473">
    <property type="entry name" value="MFS general substrate transporter"/>
    <property type="match status" value="1"/>
</dbReference>
<feature type="transmembrane region" description="Helical" evidence="6">
    <location>
        <begin position="443"/>
        <end position="466"/>
    </location>
</feature>
<reference evidence="7 8" key="1">
    <citation type="submission" date="2024-10" db="EMBL/GenBank/DDBJ databases">
        <title>Updated reference genomes for cyclostephanoid diatoms.</title>
        <authorList>
            <person name="Roberts W.R."/>
            <person name="Alverson A.J."/>
        </authorList>
    </citation>
    <scope>NUCLEOTIDE SEQUENCE [LARGE SCALE GENOMIC DNA]</scope>
    <source>
        <strain evidence="7 8">AJA010-31</strain>
    </source>
</reference>
<feature type="transmembrane region" description="Helical" evidence="6">
    <location>
        <begin position="381"/>
        <end position="406"/>
    </location>
</feature>
<dbReference type="PANTHER" id="PTHR43385:SF1">
    <property type="entry name" value="RIBOFLAVIN TRANSPORTER RIBJ"/>
    <property type="match status" value="1"/>
</dbReference>
<evidence type="ECO:0008006" key="9">
    <source>
        <dbReference type="Google" id="ProtNLM"/>
    </source>
</evidence>
<evidence type="ECO:0000256" key="6">
    <source>
        <dbReference type="SAM" id="Phobius"/>
    </source>
</evidence>
<dbReference type="Pfam" id="PF07690">
    <property type="entry name" value="MFS_1"/>
    <property type="match status" value="1"/>
</dbReference>
<keyword evidence="2" id="KW-0813">Transport</keyword>
<feature type="transmembrane region" description="Helical" evidence="6">
    <location>
        <begin position="356"/>
        <end position="375"/>
    </location>
</feature>
<accession>A0ABD3NE28</accession>